<dbReference type="Proteomes" id="UP001156666">
    <property type="component" value="Unassembled WGS sequence"/>
</dbReference>
<evidence type="ECO:0000313" key="3">
    <source>
        <dbReference type="Proteomes" id="UP001156666"/>
    </source>
</evidence>
<keyword evidence="3" id="KW-1185">Reference proteome</keyword>
<gene>
    <name evidence="2" type="ORF">GCM10007940_19000</name>
</gene>
<reference evidence="2" key="1">
    <citation type="journal article" date="2014" name="Int. J. Syst. Evol. Microbiol.">
        <title>Complete genome sequence of Corynebacterium casei LMG S-19264T (=DSM 44701T), isolated from a smear-ripened cheese.</title>
        <authorList>
            <consortium name="US DOE Joint Genome Institute (JGI-PGF)"/>
            <person name="Walter F."/>
            <person name="Albersmeier A."/>
            <person name="Kalinowski J."/>
            <person name="Ruckert C."/>
        </authorList>
    </citation>
    <scope>NUCLEOTIDE SEQUENCE</scope>
    <source>
        <strain evidence="2">NBRC 108769</strain>
    </source>
</reference>
<evidence type="ECO:0000313" key="2">
    <source>
        <dbReference type="EMBL" id="GLR17285.1"/>
    </source>
</evidence>
<proteinExistence type="predicted"/>
<dbReference type="SUPFAM" id="SSF82171">
    <property type="entry name" value="DPP6 N-terminal domain-like"/>
    <property type="match status" value="1"/>
</dbReference>
<dbReference type="InterPro" id="IPR011042">
    <property type="entry name" value="6-blade_b-propeller_TolB-like"/>
</dbReference>
<comment type="caution">
    <text evidence="2">The sequence shown here is derived from an EMBL/GenBank/DDBJ whole genome shotgun (WGS) entry which is preliminary data.</text>
</comment>
<reference evidence="2" key="2">
    <citation type="submission" date="2023-01" db="EMBL/GenBank/DDBJ databases">
        <title>Draft genome sequence of Portibacter lacus strain NBRC 108769.</title>
        <authorList>
            <person name="Sun Q."/>
            <person name="Mori K."/>
        </authorList>
    </citation>
    <scope>NUCLEOTIDE SEQUENCE</scope>
    <source>
        <strain evidence="2">NBRC 108769</strain>
    </source>
</reference>
<protein>
    <submittedName>
        <fullName evidence="2">Uncharacterized protein</fullName>
    </submittedName>
</protein>
<accession>A0AA37SSN9</accession>
<evidence type="ECO:0000256" key="1">
    <source>
        <dbReference type="SAM" id="SignalP"/>
    </source>
</evidence>
<organism evidence="2 3">
    <name type="scientific">Portibacter lacus</name>
    <dbReference type="NCBI Taxonomy" id="1099794"/>
    <lineage>
        <taxon>Bacteria</taxon>
        <taxon>Pseudomonadati</taxon>
        <taxon>Bacteroidota</taxon>
        <taxon>Saprospiria</taxon>
        <taxon>Saprospirales</taxon>
        <taxon>Haliscomenobacteraceae</taxon>
        <taxon>Portibacter</taxon>
    </lineage>
</organism>
<feature type="signal peptide" evidence="1">
    <location>
        <begin position="1"/>
        <end position="25"/>
    </location>
</feature>
<dbReference type="RefSeq" id="WP_235293839.1">
    <property type="nucleotide sequence ID" value="NZ_BSOH01000010.1"/>
</dbReference>
<sequence>MKLYQMEKIVALLFTLLTFSSVAQSSFGGYSSKVKWKQINTEKVRVIFPDSLEDKAQRVVNIIHYMNNKDVGLLGKKRKKVDIILRNNDAISNGYAQIAPYKSEFFMQAPQDTWEESSVDWVDQLAIHEYRHTNQFVNAKRGIGHLIYWLFGDYGWGGIIGVTAPAWFVEGDATITETALSSGGRGRVPSFTAFQRAQQLEGVEYSYMKAMNGSFKDFVPNHYNTGYLILSEIRREHDNVHFDTITSQAARFKGIIYPFRKAVKRVTGTKIKDHYFNASSKLKASIPSEPGNSIVITSDKKGDVVTYDNPIIDKNGELYFIYGDRQDINGIYKYDKDGNHKRITYQGLILDRYFNKHKNLYVWSELQRDIRAGNQNYSNIILYDEAKDEKRIIGRGKAYFSPSFSNDGKNLIFVNAYSGIESGISMMNMENNAMLSIVKSKTKQFLYPIQSENGKSIYAIIKENQNYALGEIGMDGSITMLTPWDKVVFGRLKVSDGHLIYQANYGSTDQVYAMDLKTKSIKKISNDPIGMYNPSNIHDGKLVATRPHSRGWLLHEIAVDMTNLQTIKTDRKIDLPYYLKTDHLEPNDILDDVPNEQFVVSKYPRTAKLFNPHSWLLYDGGPEFSTTLFSDNIINNVSIQPSYRYNFNTESSFVDLSVNYGRWFPIYQLAYSGALPRRVVSQDGDRTFIVSQHTIRPGFIIPLNLTKGTYITSLRFSNSLSQTFTHLEVDGTDEEFNQQETTLNNSVSFTHRRLLSTQNYYPRWGYSGTILNRQRFNDSHNAFNMVNDFYVPGFHRNHGFKFEIDYALKNDFAEDRTDLIDQFKYAPGFESIKYDNIWSANTYYGMPIAYPDWGFADFMYFKRVNSVLFHNYNKATLENETTEFQSMGVDLLFDVVFNNTVFSEITVGFRNAYMIGPLPEGKSRPYHFEFLIDIPAF</sequence>
<feature type="chain" id="PRO_5041224428" evidence="1">
    <location>
        <begin position="26"/>
        <end position="937"/>
    </location>
</feature>
<name>A0AA37SSN9_9BACT</name>
<keyword evidence="1" id="KW-0732">Signal</keyword>
<dbReference type="EMBL" id="BSOH01000010">
    <property type="protein sequence ID" value="GLR17285.1"/>
    <property type="molecule type" value="Genomic_DNA"/>
</dbReference>
<dbReference type="AlphaFoldDB" id="A0AA37SSN9"/>
<dbReference type="Gene3D" id="2.120.10.30">
    <property type="entry name" value="TolB, C-terminal domain"/>
    <property type="match status" value="1"/>
</dbReference>